<evidence type="ECO:0000256" key="4">
    <source>
        <dbReference type="ARBA" id="ARBA00022729"/>
    </source>
</evidence>
<dbReference type="EMBL" id="JBHTLI010000001">
    <property type="protein sequence ID" value="MFD1094557.1"/>
    <property type="molecule type" value="Genomic_DNA"/>
</dbReference>
<keyword evidence="6" id="KW-0106">Calcium</keyword>
<keyword evidence="5" id="KW-0378">Hydrolase</keyword>
<dbReference type="RefSeq" id="WP_380742493.1">
    <property type="nucleotide sequence ID" value="NZ_JBHTLI010000001.1"/>
</dbReference>
<dbReference type="PANTHER" id="PTHR42693">
    <property type="entry name" value="ARYLSULFATASE FAMILY MEMBER"/>
    <property type="match status" value="1"/>
</dbReference>
<evidence type="ECO:0000256" key="5">
    <source>
        <dbReference type="ARBA" id="ARBA00022801"/>
    </source>
</evidence>
<dbReference type="Gene3D" id="3.30.1120.10">
    <property type="match status" value="1"/>
</dbReference>
<dbReference type="Proteomes" id="UP001597131">
    <property type="component" value="Unassembled WGS sequence"/>
</dbReference>
<keyword evidence="4" id="KW-0732">Signal</keyword>
<evidence type="ECO:0000313" key="8">
    <source>
        <dbReference type="EMBL" id="MFD1094557.1"/>
    </source>
</evidence>
<protein>
    <submittedName>
        <fullName evidence="8">Sulfatase</fullName>
    </submittedName>
</protein>
<sequence length="471" mass="54080">MKHILNILLFVGFVLNAQHPEKPNVVFILADDLGINALHCYGNEYVESPNIDRLFAEGMHFTNGYSSDPTCAPSRASIMSGQYVPRHKVYRVVDRYKKDSVTLRHMKYLPPEINQTKGEGKGMSSEKITIPETLRKNGYTTAGFGKWHLGRKSMGMKNQGFDDAIEVTGHYDFKIHSEVKIDKPDSLYSSDFITGKGIEFMKKAVKDKKPFFLYLPYYLVHKPLEPKPEALKHFRKKYKGNKELKEDDIKVLAMIKSLDENVGQVLQAIDNLNIEKETIVVFVSDNGHYKTDGKIFNKPYRGFKGQTFEGGIRVPYIFKWPGKIPAKTKSGEPVIHVDIYPTILGLTGTPKPENYVLDGEDLSPVLSGKKDHLNREALIWQYTNYARYRPKKKSFASSWVNVIQKDGFKLTEDVETGKFYLYYLKEDPYETENVVNEYPEKAGDLKKELEKWKRETQSEELVANPDYIESE</sequence>
<dbReference type="InterPro" id="IPR017850">
    <property type="entry name" value="Alkaline_phosphatase_core_sf"/>
</dbReference>
<comment type="similarity">
    <text evidence="2">Belongs to the sulfatase family.</text>
</comment>
<feature type="domain" description="Sulfatase N-terminal" evidence="7">
    <location>
        <begin position="23"/>
        <end position="348"/>
    </location>
</feature>
<name>A0ABW3NQ69_9FLAO</name>
<dbReference type="PANTHER" id="PTHR42693:SF42">
    <property type="entry name" value="ARYLSULFATASE G"/>
    <property type="match status" value="1"/>
</dbReference>
<evidence type="ECO:0000256" key="1">
    <source>
        <dbReference type="ARBA" id="ARBA00001913"/>
    </source>
</evidence>
<dbReference type="Pfam" id="PF00884">
    <property type="entry name" value="Sulfatase"/>
    <property type="match status" value="1"/>
</dbReference>
<dbReference type="Gene3D" id="3.40.720.10">
    <property type="entry name" value="Alkaline Phosphatase, subunit A"/>
    <property type="match status" value="1"/>
</dbReference>
<keyword evidence="3" id="KW-0479">Metal-binding</keyword>
<proteinExistence type="inferred from homology"/>
<evidence type="ECO:0000256" key="2">
    <source>
        <dbReference type="ARBA" id="ARBA00008779"/>
    </source>
</evidence>
<keyword evidence="9" id="KW-1185">Reference proteome</keyword>
<dbReference type="InterPro" id="IPR000917">
    <property type="entry name" value="Sulfatase_N"/>
</dbReference>
<organism evidence="8 9">
    <name type="scientific">Salegentibacter chungangensis</name>
    <dbReference type="NCBI Taxonomy" id="1335724"/>
    <lineage>
        <taxon>Bacteria</taxon>
        <taxon>Pseudomonadati</taxon>
        <taxon>Bacteroidota</taxon>
        <taxon>Flavobacteriia</taxon>
        <taxon>Flavobacteriales</taxon>
        <taxon>Flavobacteriaceae</taxon>
        <taxon>Salegentibacter</taxon>
    </lineage>
</organism>
<evidence type="ECO:0000256" key="3">
    <source>
        <dbReference type="ARBA" id="ARBA00022723"/>
    </source>
</evidence>
<reference evidence="9" key="1">
    <citation type="journal article" date="2019" name="Int. J. Syst. Evol. Microbiol.">
        <title>The Global Catalogue of Microorganisms (GCM) 10K type strain sequencing project: providing services to taxonomists for standard genome sequencing and annotation.</title>
        <authorList>
            <consortium name="The Broad Institute Genomics Platform"/>
            <consortium name="The Broad Institute Genome Sequencing Center for Infectious Disease"/>
            <person name="Wu L."/>
            <person name="Ma J."/>
        </authorList>
    </citation>
    <scope>NUCLEOTIDE SEQUENCE [LARGE SCALE GENOMIC DNA]</scope>
    <source>
        <strain evidence="9">CCUG 64793</strain>
    </source>
</reference>
<dbReference type="CDD" id="cd16144">
    <property type="entry name" value="ARS_like"/>
    <property type="match status" value="1"/>
</dbReference>
<evidence type="ECO:0000256" key="6">
    <source>
        <dbReference type="ARBA" id="ARBA00022837"/>
    </source>
</evidence>
<gene>
    <name evidence="8" type="ORF">ACFQ3Q_02245</name>
</gene>
<dbReference type="SUPFAM" id="SSF53649">
    <property type="entry name" value="Alkaline phosphatase-like"/>
    <property type="match status" value="1"/>
</dbReference>
<accession>A0ABW3NQ69</accession>
<comment type="caution">
    <text evidence="8">The sequence shown here is derived from an EMBL/GenBank/DDBJ whole genome shotgun (WGS) entry which is preliminary data.</text>
</comment>
<evidence type="ECO:0000259" key="7">
    <source>
        <dbReference type="Pfam" id="PF00884"/>
    </source>
</evidence>
<comment type="cofactor">
    <cofactor evidence="1">
        <name>Ca(2+)</name>
        <dbReference type="ChEBI" id="CHEBI:29108"/>
    </cofactor>
</comment>
<evidence type="ECO:0000313" key="9">
    <source>
        <dbReference type="Proteomes" id="UP001597131"/>
    </source>
</evidence>
<dbReference type="InterPro" id="IPR050738">
    <property type="entry name" value="Sulfatase"/>
</dbReference>